<dbReference type="AlphaFoldDB" id="L2GLQ8"/>
<reference evidence="7" key="1">
    <citation type="submission" date="2011-05" db="EMBL/GenBank/DDBJ databases">
        <title>The genome sequence of Vittaforma corneae strain ATCC 50505.</title>
        <authorList>
            <consortium name="The Broad Institute Genome Sequencing Platform"/>
            <person name="Cuomo C."/>
            <person name="Didier E."/>
            <person name="Bowers L."/>
            <person name="Young S.K."/>
            <person name="Zeng Q."/>
            <person name="Gargeya S."/>
            <person name="Fitzgerald M."/>
            <person name="Haas B."/>
            <person name="Abouelleil A."/>
            <person name="Alvarado L."/>
            <person name="Arachchi H.M."/>
            <person name="Berlin A."/>
            <person name="Chapman S.B."/>
            <person name="Gearin G."/>
            <person name="Goldberg J."/>
            <person name="Griggs A."/>
            <person name="Gujja S."/>
            <person name="Hansen M."/>
            <person name="Heiman D."/>
            <person name="Howarth C."/>
            <person name="Larimer J."/>
            <person name="Lui A."/>
            <person name="MacDonald P.J.P."/>
            <person name="McCowen C."/>
            <person name="Montmayeur A."/>
            <person name="Murphy C."/>
            <person name="Neiman D."/>
            <person name="Pearson M."/>
            <person name="Priest M."/>
            <person name="Roberts A."/>
            <person name="Saif S."/>
            <person name="Shea T."/>
            <person name="Sisk P."/>
            <person name="Stolte C."/>
            <person name="Sykes S."/>
            <person name="Wortman J."/>
            <person name="Nusbaum C."/>
            <person name="Birren B."/>
        </authorList>
    </citation>
    <scope>NUCLEOTIDE SEQUENCE [LARGE SCALE GENOMIC DNA]</scope>
    <source>
        <strain evidence="7">ATCC 50505</strain>
    </source>
</reference>
<keyword evidence="2 4" id="KW-0689">Ribosomal protein</keyword>
<dbReference type="OrthoDB" id="996720at2759"/>
<name>L2GLQ8_VITCO</name>
<dbReference type="Gene3D" id="6.10.140.1730">
    <property type="match status" value="1"/>
</dbReference>
<dbReference type="GO" id="GO:0003735">
    <property type="term" value="F:structural constituent of ribosome"/>
    <property type="evidence" value="ECO:0007669"/>
    <property type="project" value="UniProtKB-UniRule"/>
</dbReference>
<dbReference type="Pfam" id="PF01779">
    <property type="entry name" value="Ribosomal_L29e"/>
    <property type="match status" value="1"/>
</dbReference>
<dbReference type="FunCoup" id="L2GLQ8">
    <property type="interactions" value="104"/>
</dbReference>
<evidence type="ECO:0000313" key="7">
    <source>
        <dbReference type="Proteomes" id="UP000011082"/>
    </source>
</evidence>
<evidence type="ECO:0000313" key="6">
    <source>
        <dbReference type="EMBL" id="ELA41217.1"/>
    </source>
</evidence>
<dbReference type="RefSeq" id="XP_007605151.1">
    <property type="nucleotide sequence ID" value="XM_007605089.1"/>
</dbReference>
<dbReference type="EMBL" id="JH370147">
    <property type="protein sequence ID" value="ELA41217.1"/>
    <property type="molecule type" value="Genomic_DNA"/>
</dbReference>
<accession>L2GLQ8</accession>
<dbReference type="GO" id="GO:0022625">
    <property type="term" value="C:cytosolic large ribosomal subunit"/>
    <property type="evidence" value="ECO:0007669"/>
    <property type="project" value="TreeGrafter"/>
</dbReference>
<organism evidence="6 7">
    <name type="scientific">Vittaforma corneae (strain ATCC 50505)</name>
    <name type="common">Microsporidian parasite</name>
    <name type="synonym">Nosema corneum</name>
    <dbReference type="NCBI Taxonomy" id="993615"/>
    <lineage>
        <taxon>Eukaryota</taxon>
        <taxon>Fungi</taxon>
        <taxon>Fungi incertae sedis</taxon>
        <taxon>Microsporidia</taxon>
        <taxon>Nosematidae</taxon>
        <taxon>Vittaforma</taxon>
    </lineage>
</organism>
<dbReference type="PANTHER" id="PTHR12884">
    <property type="entry name" value="60S RIBOSOMAL PROTEIN L29"/>
    <property type="match status" value="1"/>
</dbReference>
<dbReference type="VEuPathDB" id="MicrosporidiaDB:VICG_01706"/>
<gene>
    <name evidence="6" type="ORF">VICG_01706</name>
</gene>
<dbReference type="InParanoid" id="L2GLQ8"/>
<feature type="compositionally biased region" description="Basic residues" evidence="5">
    <location>
        <begin position="15"/>
        <end position="27"/>
    </location>
</feature>
<evidence type="ECO:0000256" key="4">
    <source>
        <dbReference type="RuleBase" id="RU364026"/>
    </source>
</evidence>
<dbReference type="OMA" id="HTNRNQN"/>
<proteinExistence type="inferred from homology"/>
<keyword evidence="3 4" id="KW-0687">Ribonucleoprotein</keyword>
<protein>
    <recommendedName>
        <fullName evidence="4">60S ribosomal protein L29</fullName>
    </recommendedName>
</protein>
<evidence type="ECO:0000256" key="3">
    <source>
        <dbReference type="ARBA" id="ARBA00023274"/>
    </source>
</evidence>
<dbReference type="GeneID" id="19882416"/>
<dbReference type="PANTHER" id="PTHR12884:SF0">
    <property type="entry name" value="60S RIBOSOMAL PROTEIN L29"/>
    <property type="match status" value="1"/>
</dbReference>
<sequence>MAKRTNHTNRNQNRKDHKHGIKKPKRHALIDTPGVNIARLRNAYFSKLGQLKKAE</sequence>
<comment type="similarity">
    <text evidence="1 4">Belongs to the eukaryotic ribosomal protein eL29 family.</text>
</comment>
<evidence type="ECO:0000256" key="2">
    <source>
        <dbReference type="ARBA" id="ARBA00022980"/>
    </source>
</evidence>
<dbReference type="HOGENOM" id="CLU_169255_1_0_1"/>
<dbReference type="InterPro" id="IPR002673">
    <property type="entry name" value="Ribosomal_eL29"/>
</dbReference>
<feature type="region of interest" description="Disordered" evidence="5">
    <location>
        <begin position="1"/>
        <end position="32"/>
    </location>
</feature>
<dbReference type="GO" id="GO:0002181">
    <property type="term" value="P:cytoplasmic translation"/>
    <property type="evidence" value="ECO:0007669"/>
    <property type="project" value="TreeGrafter"/>
</dbReference>
<evidence type="ECO:0000256" key="5">
    <source>
        <dbReference type="SAM" id="MobiDB-lite"/>
    </source>
</evidence>
<evidence type="ECO:0000256" key="1">
    <source>
        <dbReference type="ARBA" id="ARBA00010247"/>
    </source>
</evidence>
<dbReference type="Proteomes" id="UP000011082">
    <property type="component" value="Unassembled WGS sequence"/>
</dbReference>
<keyword evidence="7" id="KW-1185">Reference proteome</keyword>